<evidence type="ECO:0000313" key="3">
    <source>
        <dbReference type="Proteomes" id="UP001165063"/>
    </source>
</evidence>
<accession>A0A9W6YKJ9</accession>
<feature type="region of interest" description="Disordered" evidence="1">
    <location>
        <begin position="1"/>
        <end position="42"/>
    </location>
</feature>
<name>A0A9W6YKJ9_AMBMO</name>
<gene>
    <name evidence="2" type="ORF">Amon01_000008900</name>
</gene>
<dbReference type="EMBL" id="BSXU01000028">
    <property type="protein sequence ID" value="GMG18932.1"/>
    <property type="molecule type" value="Genomic_DNA"/>
</dbReference>
<protein>
    <submittedName>
        <fullName evidence="2">Unnamed protein product</fullName>
    </submittedName>
</protein>
<dbReference type="Proteomes" id="UP001165063">
    <property type="component" value="Unassembled WGS sequence"/>
</dbReference>
<feature type="compositionally biased region" description="Polar residues" evidence="1">
    <location>
        <begin position="14"/>
        <end position="30"/>
    </location>
</feature>
<reference evidence="2" key="1">
    <citation type="submission" date="2023-04" db="EMBL/GenBank/DDBJ databases">
        <title>Ambrosiozyma monospora NBRC 1965.</title>
        <authorList>
            <person name="Ichikawa N."/>
            <person name="Sato H."/>
            <person name="Tonouchi N."/>
        </authorList>
    </citation>
    <scope>NUCLEOTIDE SEQUENCE</scope>
    <source>
        <strain evidence="2">NBRC 1965</strain>
    </source>
</reference>
<proteinExistence type="predicted"/>
<evidence type="ECO:0000256" key="1">
    <source>
        <dbReference type="SAM" id="MobiDB-lite"/>
    </source>
</evidence>
<keyword evidence="3" id="KW-1185">Reference proteome</keyword>
<comment type="caution">
    <text evidence="2">The sequence shown here is derived from an EMBL/GenBank/DDBJ whole genome shotgun (WGS) entry which is preliminary data.</text>
</comment>
<sequence>MARVIRVKTKQEQQHPNNYKSQNMNNTNLKSPFDEEARANPPTTSELAKACEIIRRILDVKDPAGSIYGKDAEGNPNRPKINIDDLPKLFMESPVEYLKFIAVNWYENMPGQDFDFSSVEQMTRVSYHNLPDGCKVQRVLDRYDSQISRTYTVAPYTSFDSYSTKSLCIGSTFFEPWNYMIASDFPYDSFRNYLITNSIIKRLKSDKESDKELDERLELPTMFSPEPEFVDSPDTTYDNRWISNSSIGADPDKTKVMMTSTDVNKIWNSFKILFFDPCEQELKQYSRVSQQVSEGGSFVFTFLQFARIFPFLPQMKWSKKNSKWYTVVGYEHMIHDGNFICSTQFEDKNGPAKKQRISMYRSSRKKIAKCPVTYKIIIDGLHKVVFLNAGSGHDESCCNHRKESCYPILRKIAVKKRTGKKTPQTVMEEIKSDYSVDCLPLLEIIKRLLENKDSLTKLVHDSAHGRELPKEVFNLLTEGSVEFWGKVSALKEFLEPLAELVKKSETPYYRLSDYIADFVSISKNMLHLYQQNPQICLRYGESFYGTMRQIFQRYINKETAVLALIFNVSLRFKPSEEAKSMAMKAMKKLAKRSTVLDALDDDDPADATTNNFSFFLSNNIQRMRKREIEEDLQN</sequence>
<organism evidence="2 3">
    <name type="scientific">Ambrosiozyma monospora</name>
    <name type="common">Yeast</name>
    <name type="synonym">Endomycopsis monosporus</name>
    <dbReference type="NCBI Taxonomy" id="43982"/>
    <lineage>
        <taxon>Eukaryota</taxon>
        <taxon>Fungi</taxon>
        <taxon>Dikarya</taxon>
        <taxon>Ascomycota</taxon>
        <taxon>Saccharomycotina</taxon>
        <taxon>Pichiomycetes</taxon>
        <taxon>Pichiales</taxon>
        <taxon>Pichiaceae</taxon>
        <taxon>Ambrosiozyma</taxon>
    </lineage>
</organism>
<dbReference type="AlphaFoldDB" id="A0A9W6YKJ9"/>
<evidence type="ECO:0000313" key="2">
    <source>
        <dbReference type="EMBL" id="GMG18932.1"/>
    </source>
</evidence>